<protein>
    <recommendedName>
        <fullName evidence="5">Conjugal transfer protein TraN</fullName>
    </recommendedName>
</protein>
<dbReference type="EMBL" id="JBHRSU010000026">
    <property type="protein sequence ID" value="MFC3100745.1"/>
    <property type="molecule type" value="Genomic_DNA"/>
</dbReference>
<feature type="region of interest" description="Disordered" evidence="1">
    <location>
        <begin position="32"/>
        <end position="76"/>
    </location>
</feature>
<evidence type="ECO:0008006" key="5">
    <source>
        <dbReference type="Google" id="ProtNLM"/>
    </source>
</evidence>
<evidence type="ECO:0000256" key="1">
    <source>
        <dbReference type="SAM" id="MobiDB-lite"/>
    </source>
</evidence>
<keyword evidence="2" id="KW-0732">Signal</keyword>
<proteinExistence type="predicted"/>
<feature type="signal peptide" evidence="2">
    <location>
        <begin position="1"/>
        <end position="24"/>
    </location>
</feature>
<comment type="caution">
    <text evidence="3">The sequence shown here is derived from an EMBL/GenBank/DDBJ whole genome shotgun (WGS) entry which is preliminary data.</text>
</comment>
<feature type="non-terminal residue" evidence="3">
    <location>
        <position position="226"/>
    </location>
</feature>
<evidence type="ECO:0000313" key="4">
    <source>
        <dbReference type="Proteomes" id="UP001595378"/>
    </source>
</evidence>
<gene>
    <name evidence="3" type="ORF">ACFODK_07590</name>
</gene>
<organism evidence="3 4">
    <name type="scientific">Alteraurantiacibacter lauratis</name>
    <dbReference type="NCBI Taxonomy" id="2054627"/>
    <lineage>
        <taxon>Bacteria</taxon>
        <taxon>Pseudomonadati</taxon>
        <taxon>Pseudomonadota</taxon>
        <taxon>Alphaproteobacteria</taxon>
        <taxon>Sphingomonadales</taxon>
        <taxon>Erythrobacteraceae</taxon>
        <taxon>Alteraurantiacibacter</taxon>
    </lineage>
</organism>
<evidence type="ECO:0000256" key="2">
    <source>
        <dbReference type="SAM" id="SignalP"/>
    </source>
</evidence>
<feature type="compositionally biased region" description="Basic and acidic residues" evidence="1">
    <location>
        <begin position="32"/>
        <end position="45"/>
    </location>
</feature>
<accession>A0ABV7EDI7</accession>
<reference evidence="4" key="1">
    <citation type="journal article" date="2019" name="Int. J. Syst. Evol. Microbiol.">
        <title>The Global Catalogue of Microorganisms (GCM) 10K type strain sequencing project: providing services to taxonomists for standard genome sequencing and annotation.</title>
        <authorList>
            <consortium name="The Broad Institute Genomics Platform"/>
            <consortium name="The Broad Institute Genome Sequencing Center for Infectious Disease"/>
            <person name="Wu L."/>
            <person name="Ma J."/>
        </authorList>
    </citation>
    <scope>NUCLEOTIDE SEQUENCE [LARGE SCALE GENOMIC DNA]</scope>
    <source>
        <strain evidence="4">KCTC 52606</strain>
    </source>
</reference>
<name>A0ABV7EDI7_9SPHN</name>
<evidence type="ECO:0000313" key="3">
    <source>
        <dbReference type="EMBL" id="MFC3100745.1"/>
    </source>
</evidence>
<dbReference type="Proteomes" id="UP001595378">
    <property type="component" value="Unassembled WGS sequence"/>
</dbReference>
<keyword evidence="4" id="KW-1185">Reference proteome</keyword>
<feature type="chain" id="PRO_5045652069" description="Conjugal transfer protein TraN" evidence="2">
    <location>
        <begin position="25"/>
        <end position="226"/>
    </location>
</feature>
<sequence length="226" mass="23768">MKRFLLLPLSLACASLLPAVVAHAQTTTEAAKADGKAFGREKAADAQEAATTRPDAGRVPNFGGVPSQSDYFDDPDRMSREAASQASSSTGYRTMRDSMDRRARFAPQDLDAVIARSKTLSEDPLAYTSGMAIGGSQGRCVPLPAGAGSTGRYMATCNTGYTASQETRTCRVTLEASVVPGTDLSVVRTFGADRGVNLRSAGLVWVWVLGGELAVLQAPIFDGLSL</sequence>